<evidence type="ECO:0000313" key="2">
    <source>
        <dbReference type="EMBL" id="ETE72335.1"/>
    </source>
</evidence>
<feature type="non-terminal residue" evidence="2">
    <location>
        <position position="1"/>
    </location>
</feature>
<dbReference type="EMBL" id="AZIM01000238">
    <property type="protein sequence ID" value="ETE72335.1"/>
    <property type="molecule type" value="Genomic_DNA"/>
</dbReference>
<organism evidence="2 3">
    <name type="scientific">Ophiophagus hannah</name>
    <name type="common">King cobra</name>
    <name type="synonym">Naja hannah</name>
    <dbReference type="NCBI Taxonomy" id="8665"/>
    <lineage>
        <taxon>Eukaryota</taxon>
        <taxon>Metazoa</taxon>
        <taxon>Chordata</taxon>
        <taxon>Craniata</taxon>
        <taxon>Vertebrata</taxon>
        <taxon>Euteleostomi</taxon>
        <taxon>Lepidosauria</taxon>
        <taxon>Squamata</taxon>
        <taxon>Bifurcata</taxon>
        <taxon>Unidentata</taxon>
        <taxon>Episquamata</taxon>
        <taxon>Toxicofera</taxon>
        <taxon>Serpentes</taxon>
        <taxon>Colubroidea</taxon>
        <taxon>Elapidae</taxon>
        <taxon>Elapinae</taxon>
        <taxon>Ophiophagus</taxon>
    </lineage>
</organism>
<keyword evidence="3" id="KW-1185">Reference proteome</keyword>
<reference evidence="2 3" key="1">
    <citation type="journal article" date="2013" name="Proc. Natl. Acad. Sci. U.S.A.">
        <title>The king cobra genome reveals dynamic gene evolution and adaptation in the snake venom system.</title>
        <authorList>
            <person name="Vonk F.J."/>
            <person name="Casewell N.R."/>
            <person name="Henkel C.V."/>
            <person name="Heimberg A.M."/>
            <person name="Jansen H.J."/>
            <person name="McCleary R.J."/>
            <person name="Kerkkamp H.M."/>
            <person name="Vos R.A."/>
            <person name="Guerreiro I."/>
            <person name="Calvete J.J."/>
            <person name="Wuster W."/>
            <person name="Woods A.E."/>
            <person name="Logan J.M."/>
            <person name="Harrison R.A."/>
            <person name="Castoe T.A."/>
            <person name="de Koning A.P."/>
            <person name="Pollock D.D."/>
            <person name="Yandell M."/>
            <person name="Calderon D."/>
            <person name="Renjifo C."/>
            <person name="Currier R.B."/>
            <person name="Salgado D."/>
            <person name="Pla D."/>
            <person name="Sanz L."/>
            <person name="Hyder A.S."/>
            <person name="Ribeiro J.M."/>
            <person name="Arntzen J.W."/>
            <person name="van den Thillart G.E."/>
            <person name="Boetzer M."/>
            <person name="Pirovano W."/>
            <person name="Dirks R.P."/>
            <person name="Spaink H.P."/>
            <person name="Duboule D."/>
            <person name="McGlinn E."/>
            <person name="Kini R.M."/>
            <person name="Richardson M.K."/>
        </authorList>
    </citation>
    <scope>NUCLEOTIDE SEQUENCE</scope>
    <source>
        <tissue evidence="2">Blood</tissue>
    </source>
</reference>
<feature type="region of interest" description="Disordered" evidence="1">
    <location>
        <begin position="216"/>
        <end position="332"/>
    </location>
</feature>
<feature type="compositionally biased region" description="Basic residues" evidence="1">
    <location>
        <begin position="279"/>
        <end position="292"/>
    </location>
</feature>
<dbReference type="AlphaFoldDB" id="V8PDA1"/>
<gene>
    <name evidence="2" type="ORF">L345_01835</name>
</gene>
<name>V8PDA1_OPHHA</name>
<accession>V8PDA1</accession>
<feature type="region of interest" description="Disordered" evidence="1">
    <location>
        <begin position="182"/>
        <end position="201"/>
    </location>
</feature>
<evidence type="ECO:0000256" key="1">
    <source>
        <dbReference type="SAM" id="MobiDB-lite"/>
    </source>
</evidence>
<sequence>MPFPTAKHMNATNKYYETTNKYVSISFQKRFRHKQKQFGGGGVVSCSAASKFTHPLPQLLLLEPSRFPHLTRSSDVHTTGMTTFRILARNSGSRSSKRLMMPWVRVPKGLDSQHTLTASFKNQRSLQLIRKKTCQRWILRQKSESGLERRRAISKALEKKSKAILSSSFFAVRCGIRSSTQNLKGFAEPSGKGSLPGLPRPTAAGVVFPELSALPIGRRNTTPGRRSGRKRGCIFPERRKGDAGRCTAERKWENSCAEKEGRKGGKGGRKRKEGEERKTKKGRKEGKGRKERRQGGREGGRKEGRNRVSTQPAGRKNPWPLKNPSGSNTRCQCNRMAPKRQRKVELKVRSDASPLNRQVAAAPPLPWKFRSAFRRAGIRLLPRFLQPAVKGCEAELPSTESLGGWALCLHPRSAASEPRKASLPDPFCVDRILSIPPLCPPPSDNRTKWSLSPSSSQGSRTLRGILSLEGCVRWVAGALHPSGLIVLPQVAVDS</sequence>
<feature type="compositionally biased region" description="Basic and acidic residues" evidence="1">
    <location>
        <begin position="236"/>
        <end position="263"/>
    </location>
</feature>
<protein>
    <submittedName>
        <fullName evidence="2">Uncharacterized protein</fullName>
    </submittedName>
</protein>
<feature type="compositionally biased region" description="Basic and acidic residues" evidence="1">
    <location>
        <begin position="293"/>
        <end position="306"/>
    </location>
</feature>
<comment type="caution">
    <text evidence="2">The sequence shown here is derived from an EMBL/GenBank/DDBJ whole genome shotgun (WGS) entry which is preliminary data.</text>
</comment>
<proteinExistence type="predicted"/>
<dbReference type="Proteomes" id="UP000018936">
    <property type="component" value="Unassembled WGS sequence"/>
</dbReference>
<evidence type="ECO:0000313" key="3">
    <source>
        <dbReference type="Proteomes" id="UP000018936"/>
    </source>
</evidence>